<dbReference type="Gene3D" id="3.30.70.920">
    <property type="match status" value="1"/>
</dbReference>
<dbReference type="InterPro" id="IPR036390">
    <property type="entry name" value="WH_DNA-bd_sf"/>
</dbReference>
<sequence length="155" mass="17305">MAPSSLDRTDRKILAILQADGRIATVDLADQVGLSPTATTERVKRLTREGFITGYGARLDPTRLDRSFLVFVEVLLDKTTPDVFDRFAGAVRRTRDVIECHMVAGGFDYLLKVRVADMAAYRRFLGEALWSVPGVRETRTYTVMEEVKAEPGLPV</sequence>
<evidence type="ECO:0000256" key="3">
    <source>
        <dbReference type="ARBA" id="ARBA00023159"/>
    </source>
</evidence>
<dbReference type="Pfam" id="PF01037">
    <property type="entry name" value="AsnC_trans_reg"/>
    <property type="match status" value="1"/>
</dbReference>
<dbReference type="InterPro" id="IPR019887">
    <property type="entry name" value="Tscrpt_reg_AsnC/Lrp_C"/>
</dbReference>
<dbReference type="Proteomes" id="UP001242480">
    <property type="component" value="Unassembled WGS sequence"/>
</dbReference>
<dbReference type="PROSITE" id="PS50956">
    <property type="entry name" value="HTH_ASNC_2"/>
    <property type="match status" value="1"/>
</dbReference>
<dbReference type="EMBL" id="JAUSVX010000020">
    <property type="protein sequence ID" value="MDQ0474167.1"/>
    <property type="molecule type" value="Genomic_DNA"/>
</dbReference>
<organism evidence="6 7">
    <name type="scientific">Labrys wisconsinensis</name>
    <dbReference type="NCBI Taxonomy" id="425677"/>
    <lineage>
        <taxon>Bacteria</taxon>
        <taxon>Pseudomonadati</taxon>
        <taxon>Pseudomonadota</taxon>
        <taxon>Alphaproteobacteria</taxon>
        <taxon>Hyphomicrobiales</taxon>
        <taxon>Xanthobacteraceae</taxon>
        <taxon>Labrys</taxon>
    </lineage>
</organism>
<evidence type="ECO:0000313" key="7">
    <source>
        <dbReference type="Proteomes" id="UP001242480"/>
    </source>
</evidence>
<dbReference type="InterPro" id="IPR019885">
    <property type="entry name" value="Tscrpt_reg_HTH_AsnC-type_CS"/>
</dbReference>
<proteinExistence type="predicted"/>
<keyword evidence="3" id="KW-0010">Activator</keyword>
<dbReference type="CDD" id="cd00090">
    <property type="entry name" value="HTH_ARSR"/>
    <property type="match status" value="1"/>
</dbReference>
<dbReference type="PROSITE" id="PS00519">
    <property type="entry name" value="HTH_ASNC_1"/>
    <property type="match status" value="1"/>
</dbReference>
<dbReference type="PANTHER" id="PTHR30154">
    <property type="entry name" value="LEUCINE-RESPONSIVE REGULATORY PROTEIN"/>
    <property type="match status" value="1"/>
</dbReference>
<keyword evidence="7" id="KW-1185">Reference proteome</keyword>
<dbReference type="SUPFAM" id="SSF54909">
    <property type="entry name" value="Dimeric alpha+beta barrel"/>
    <property type="match status" value="1"/>
</dbReference>
<reference evidence="6 7" key="1">
    <citation type="submission" date="2023-07" db="EMBL/GenBank/DDBJ databases">
        <title>Genomic Encyclopedia of Type Strains, Phase IV (KMG-IV): sequencing the most valuable type-strain genomes for metagenomic binning, comparative biology and taxonomic classification.</title>
        <authorList>
            <person name="Goeker M."/>
        </authorList>
    </citation>
    <scope>NUCLEOTIDE SEQUENCE [LARGE SCALE GENOMIC DNA]</scope>
    <source>
        <strain evidence="6 7">DSM 19619</strain>
    </source>
</reference>
<comment type="caution">
    <text evidence="6">The sequence shown here is derived from an EMBL/GenBank/DDBJ whole genome shotgun (WGS) entry which is preliminary data.</text>
</comment>
<evidence type="ECO:0000259" key="5">
    <source>
        <dbReference type="PROSITE" id="PS50956"/>
    </source>
</evidence>
<gene>
    <name evidence="6" type="ORF">QO011_007206</name>
</gene>
<dbReference type="SMART" id="SM00344">
    <property type="entry name" value="HTH_ASNC"/>
    <property type="match status" value="1"/>
</dbReference>
<dbReference type="Gene3D" id="1.10.10.10">
    <property type="entry name" value="Winged helix-like DNA-binding domain superfamily/Winged helix DNA-binding domain"/>
    <property type="match status" value="1"/>
</dbReference>
<keyword evidence="2" id="KW-0238">DNA-binding</keyword>
<accession>A0ABU0JM17</accession>
<dbReference type="InterPro" id="IPR019888">
    <property type="entry name" value="Tscrpt_reg_AsnC-like"/>
</dbReference>
<dbReference type="PRINTS" id="PR00033">
    <property type="entry name" value="HTHASNC"/>
</dbReference>
<dbReference type="InterPro" id="IPR036388">
    <property type="entry name" value="WH-like_DNA-bd_sf"/>
</dbReference>
<dbReference type="InterPro" id="IPR011008">
    <property type="entry name" value="Dimeric_a/b-barrel"/>
</dbReference>
<evidence type="ECO:0000256" key="1">
    <source>
        <dbReference type="ARBA" id="ARBA00023015"/>
    </source>
</evidence>
<name>A0ABU0JM17_9HYPH</name>
<evidence type="ECO:0000256" key="4">
    <source>
        <dbReference type="ARBA" id="ARBA00023163"/>
    </source>
</evidence>
<keyword evidence="1" id="KW-0805">Transcription regulation</keyword>
<dbReference type="RefSeq" id="WP_307283321.1">
    <property type="nucleotide sequence ID" value="NZ_JAUSVX010000020.1"/>
</dbReference>
<dbReference type="InterPro" id="IPR011991">
    <property type="entry name" value="ArsR-like_HTH"/>
</dbReference>
<keyword evidence="4" id="KW-0804">Transcription</keyword>
<protein>
    <submittedName>
        <fullName evidence="6">Lrp/AsnC family leucine-responsive transcriptional regulator</fullName>
    </submittedName>
</protein>
<evidence type="ECO:0000256" key="2">
    <source>
        <dbReference type="ARBA" id="ARBA00023125"/>
    </source>
</evidence>
<dbReference type="PANTHER" id="PTHR30154:SF0">
    <property type="entry name" value="LEUCINE-RESPONSIVE REGULATORY PROTEIN"/>
    <property type="match status" value="1"/>
</dbReference>
<dbReference type="SUPFAM" id="SSF46785">
    <property type="entry name" value="Winged helix' DNA-binding domain"/>
    <property type="match status" value="1"/>
</dbReference>
<dbReference type="Pfam" id="PF13412">
    <property type="entry name" value="HTH_24"/>
    <property type="match status" value="1"/>
</dbReference>
<dbReference type="InterPro" id="IPR000485">
    <property type="entry name" value="AsnC-type_HTH_dom"/>
</dbReference>
<evidence type="ECO:0000313" key="6">
    <source>
        <dbReference type="EMBL" id="MDQ0474167.1"/>
    </source>
</evidence>
<feature type="domain" description="HTH asnC-type" evidence="5">
    <location>
        <begin position="6"/>
        <end position="67"/>
    </location>
</feature>